<name>A0A9Q1BMK7_HOLLE</name>
<organism evidence="2 3">
    <name type="scientific">Holothuria leucospilota</name>
    <name type="common">Black long sea cucumber</name>
    <name type="synonym">Mertensiothuria leucospilota</name>
    <dbReference type="NCBI Taxonomy" id="206669"/>
    <lineage>
        <taxon>Eukaryota</taxon>
        <taxon>Metazoa</taxon>
        <taxon>Echinodermata</taxon>
        <taxon>Eleutherozoa</taxon>
        <taxon>Echinozoa</taxon>
        <taxon>Holothuroidea</taxon>
        <taxon>Aspidochirotacea</taxon>
        <taxon>Aspidochirotida</taxon>
        <taxon>Holothuriidae</taxon>
        <taxon>Holothuria</taxon>
    </lineage>
</organism>
<proteinExistence type="predicted"/>
<feature type="transmembrane region" description="Helical" evidence="1">
    <location>
        <begin position="107"/>
        <end position="134"/>
    </location>
</feature>
<accession>A0A9Q1BMK7</accession>
<dbReference type="Proteomes" id="UP001152320">
    <property type="component" value="Chromosome 14"/>
</dbReference>
<sequence>MPSRYEKSKLSLVTSCVEKDKLGSQPVAILNRTATETYSNVEATTIMIFKVFSFVQLVFTFSASLYLSKSETAIHYRELDSGDLKYSENVTEDAGDYSKDRQGLNNLLWIIPFVIVPSIVFVLVVVAIATACILQRRHGPAPTIEVN</sequence>
<keyword evidence="3" id="KW-1185">Reference proteome</keyword>
<gene>
    <name evidence="2" type="ORF">HOLleu_28844</name>
</gene>
<feature type="transmembrane region" description="Helical" evidence="1">
    <location>
        <begin position="47"/>
        <end position="67"/>
    </location>
</feature>
<reference evidence="2" key="1">
    <citation type="submission" date="2021-10" db="EMBL/GenBank/DDBJ databases">
        <title>Tropical sea cucumber genome reveals ecological adaptation and Cuvierian tubules defense mechanism.</title>
        <authorList>
            <person name="Chen T."/>
        </authorList>
    </citation>
    <scope>NUCLEOTIDE SEQUENCE</scope>
    <source>
        <strain evidence="2">Nanhai2018</strain>
        <tissue evidence="2">Muscle</tissue>
    </source>
</reference>
<evidence type="ECO:0000256" key="1">
    <source>
        <dbReference type="SAM" id="Phobius"/>
    </source>
</evidence>
<keyword evidence="1" id="KW-1133">Transmembrane helix</keyword>
<keyword evidence="1" id="KW-0472">Membrane</keyword>
<dbReference type="AlphaFoldDB" id="A0A9Q1BMK7"/>
<evidence type="ECO:0000313" key="3">
    <source>
        <dbReference type="Proteomes" id="UP001152320"/>
    </source>
</evidence>
<evidence type="ECO:0000313" key="2">
    <source>
        <dbReference type="EMBL" id="KAJ8029452.1"/>
    </source>
</evidence>
<keyword evidence="1" id="KW-0812">Transmembrane</keyword>
<dbReference type="EMBL" id="JAIZAY010000014">
    <property type="protein sequence ID" value="KAJ8029452.1"/>
    <property type="molecule type" value="Genomic_DNA"/>
</dbReference>
<comment type="caution">
    <text evidence="2">The sequence shown here is derived from an EMBL/GenBank/DDBJ whole genome shotgun (WGS) entry which is preliminary data.</text>
</comment>
<protein>
    <submittedName>
        <fullName evidence="2">Uncharacterized protein</fullName>
    </submittedName>
</protein>